<feature type="region of interest" description="Disordered" evidence="1">
    <location>
        <begin position="30"/>
        <end position="55"/>
    </location>
</feature>
<evidence type="ECO:0000256" key="1">
    <source>
        <dbReference type="SAM" id="MobiDB-lite"/>
    </source>
</evidence>
<dbReference type="Proteomes" id="UP000476332">
    <property type="component" value="Unassembled WGS sequence"/>
</dbReference>
<keyword evidence="3" id="KW-1185">Reference proteome</keyword>
<dbReference type="EMBL" id="JAAAMJ010000006">
    <property type="protein sequence ID" value="NDV87053.1"/>
    <property type="molecule type" value="Genomic_DNA"/>
</dbReference>
<accession>A0A6L9MGU9</accession>
<dbReference type="RefSeq" id="WP_163043810.1">
    <property type="nucleotide sequence ID" value="NZ_JAAAMJ010000006.1"/>
</dbReference>
<protein>
    <recommendedName>
        <fullName evidence="4">DUF927 domain-containing protein</fullName>
    </recommendedName>
</protein>
<gene>
    <name evidence="2" type="ORF">GTW51_10100</name>
</gene>
<sequence length="620" mass="67601">MSKKPVSRIGVSNAKAAFLDAARRLQERAIAEDPDPNLPRAGVKAGEWPGAPWDQMPPECPVQVLGHTDAVTYCVSVSGQLMAIERWDAAVLAKLFAPQLNYAYWAWPAKASPGKDAEGDPLPAVVKRLERDKAMNCLIQEGARKGLFDPKDRVRGRGGWKDRGDRFVWHSGEYLWTAEAGGKLMAARPGELDGYLYTRAPEVQRPCEVVVTEETTPAHRILKYLKTWSWDRPEIDPILFLGWFATSYMGGALDERPIVFTVGGRGVGKSTLHGVLTRVLGRSLHATADTTAAGIYQRVKQDSLAVTVDELENKARSTKAQSVIELARIAYSGSSMFRGGADHEGVEFQARNSFLFSAINPPPLGAQDRSRMAILNLSRLDESRKALSIDLSEADGPMIVRQVMDGWTAFRSRLLPEWKRALHDGGMDARAQATYGTLLAAAHLLLGDEAMCEAGLDITEMAATGHKIAEATTSDRLEEVDNWQKVLDQLFGSSIEAWKGGDRLTVGGVIEDLVDGNGGVDYEDARLRLAAAGLGLRKPGDPCEGYALAVPSSGPQLARIFGDTEFQGGGWTIALKQGPKEVVRRGGKDDKRLHNIKINGSTKWCLLVDLVEYDKLTSGA</sequence>
<evidence type="ECO:0000313" key="2">
    <source>
        <dbReference type="EMBL" id="NDV87053.1"/>
    </source>
</evidence>
<reference evidence="2 3" key="1">
    <citation type="submission" date="2020-01" db="EMBL/GenBank/DDBJ databases">
        <title>Genomes of bacteria type strains.</title>
        <authorList>
            <person name="Chen J."/>
            <person name="Zhu S."/>
            <person name="Chen J."/>
        </authorList>
    </citation>
    <scope>NUCLEOTIDE SEQUENCE [LARGE SCALE GENOMIC DNA]</scope>
    <source>
        <strain evidence="2 3">KCTC 52919</strain>
    </source>
</reference>
<evidence type="ECO:0008006" key="4">
    <source>
        <dbReference type="Google" id="ProtNLM"/>
    </source>
</evidence>
<proteinExistence type="predicted"/>
<evidence type="ECO:0000313" key="3">
    <source>
        <dbReference type="Proteomes" id="UP000476332"/>
    </source>
</evidence>
<organism evidence="2 3">
    <name type="scientific">Aurantimonas aggregata</name>
    <dbReference type="NCBI Taxonomy" id="2047720"/>
    <lineage>
        <taxon>Bacteria</taxon>
        <taxon>Pseudomonadati</taxon>
        <taxon>Pseudomonadota</taxon>
        <taxon>Alphaproteobacteria</taxon>
        <taxon>Hyphomicrobiales</taxon>
        <taxon>Aurantimonadaceae</taxon>
        <taxon>Aurantimonas</taxon>
    </lineage>
</organism>
<dbReference type="AlphaFoldDB" id="A0A6L9MGU9"/>
<name>A0A6L9MGU9_9HYPH</name>
<comment type="caution">
    <text evidence="2">The sequence shown here is derived from an EMBL/GenBank/DDBJ whole genome shotgun (WGS) entry which is preliminary data.</text>
</comment>